<protein>
    <recommendedName>
        <fullName evidence="3">RRM domain-containing protein</fullName>
    </recommendedName>
</protein>
<dbReference type="InterPro" id="IPR000504">
    <property type="entry name" value="RRM_dom"/>
</dbReference>
<dbReference type="InterPro" id="IPR035979">
    <property type="entry name" value="RBD_domain_sf"/>
</dbReference>
<dbReference type="SUPFAM" id="SSF54928">
    <property type="entry name" value="RNA-binding domain, RBD"/>
    <property type="match status" value="1"/>
</dbReference>
<feature type="region of interest" description="Disordered" evidence="2">
    <location>
        <begin position="1"/>
        <end position="71"/>
    </location>
</feature>
<dbReference type="CDD" id="cd00590">
    <property type="entry name" value="RRM_SF"/>
    <property type="match status" value="1"/>
</dbReference>
<keyword evidence="5" id="KW-1185">Reference proteome</keyword>
<organism evidence="4 5">
    <name type="scientific">Tolypocladium capitatum</name>
    <dbReference type="NCBI Taxonomy" id="45235"/>
    <lineage>
        <taxon>Eukaryota</taxon>
        <taxon>Fungi</taxon>
        <taxon>Dikarya</taxon>
        <taxon>Ascomycota</taxon>
        <taxon>Pezizomycotina</taxon>
        <taxon>Sordariomycetes</taxon>
        <taxon>Hypocreomycetidae</taxon>
        <taxon>Hypocreales</taxon>
        <taxon>Ophiocordycipitaceae</taxon>
        <taxon>Tolypocladium</taxon>
    </lineage>
</organism>
<evidence type="ECO:0000313" key="5">
    <source>
        <dbReference type="Proteomes" id="UP000236621"/>
    </source>
</evidence>
<feature type="domain" description="RRM" evidence="3">
    <location>
        <begin position="249"/>
        <end position="324"/>
    </location>
</feature>
<feature type="region of interest" description="Disordered" evidence="2">
    <location>
        <begin position="472"/>
        <end position="499"/>
    </location>
</feature>
<name>A0A2K3QCM9_9HYPO</name>
<dbReference type="OrthoDB" id="4865224at2759"/>
<accession>A0A2K3QCM9</accession>
<proteinExistence type="predicted"/>
<dbReference type="Proteomes" id="UP000236621">
    <property type="component" value="Unassembled WGS sequence"/>
</dbReference>
<evidence type="ECO:0000313" key="4">
    <source>
        <dbReference type="EMBL" id="PNY25287.1"/>
    </source>
</evidence>
<dbReference type="EMBL" id="NRSZ01000782">
    <property type="protein sequence ID" value="PNY25287.1"/>
    <property type="molecule type" value="Genomic_DNA"/>
</dbReference>
<comment type="caution">
    <text evidence="4">The sequence shown here is derived from an EMBL/GenBank/DDBJ whole genome shotgun (WGS) entry which is preliminary data.</text>
</comment>
<reference evidence="4 5" key="1">
    <citation type="submission" date="2017-08" db="EMBL/GenBank/DDBJ databases">
        <title>Harnessing the power of phylogenomics to disentangle the directionality and signatures of interkingdom host jumping in the parasitic fungal genus Tolypocladium.</title>
        <authorList>
            <person name="Quandt C.A."/>
            <person name="Patterson W."/>
            <person name="Spatafora J.W."/>
        </authorList>
    </citation>
    <scope>NUCLEOTIDE SEQUENCE [LARGE SCALE GENOMIC DNA]</scope>
    <source>
        <strain evidence="4 5">CBS 113982</strain>
    </source>
</reference>
<dbReference type="AlphaFoldDB" id="A0A2K3QCM9"/>
<sequence length="656" mass="71604">MERPLTESAFNPRAPCLDAPGIVTPDRGSYHATSANEPPSSPASIGVVSPVPESTNARPESAAWPSPSPVRSVGPQLGLIFHVNYMTKLLTRQKRDLLHLRAATSKAAALVAESPHLHGGSAVAVLEQVMPTWVCSIETTMDLVGRLGEEISLLGCGKGAETPSAAADSAATAAAPSSSLSSHWVPSGSWAISQTEDGDPFIDTPTEITLGGPPQALALTYHPDIETLAWPRIYVPSSPDSTSVPLRSRRVLVGNLPPSTVLAQLLRGICCYGGIITASIVPDLAAFNNTGRRAAVVEFVYPDSAAQFAQSVRAEDVILSYAAEDGTAYEAQVSLVPTDSFSYTALDHSLLQRGATRALGLQSFPIGFVWRFLSLIDIRHITDVWYNEEQGDLVVEFNSLFQADRAQRSIERGVFDFYRLPGGPRLRYVSDSTQGTPDGVLDAPRGTSTVGHMPMDHLDRAWNRLPYNRYGSEQHRQGSLPCDEDQPADSAPLPCAASPSPTEAVAEALCISPSEVSSYLAERDAFRDTEYRIVGSAIKLVRRAWSWSISAEDDTKLLMANTLHEPDWEVEWDRHFEAHGSINLRTWERYGMLARHRREKAIELGVEEWCVPRCEAHCPWGCCDLKVTPLPDVIREYLDATRRGLLLSGDEPEAYR</sequence>
<keyword evidence="1" id="KW-0694">RNA-binding</keyword>
<evidence type="ECO:0000259" key="3">
    <source>
        <dbReference type="PROSITE" id="PS50102"/>
    </source>
</evidence>
<evidence type="ECO:0000256" key="1">
    <source>
        <dbReference type="PROSITE-ProRule" id="PRU00176"/>
    </source>
</evidence>
<gene>
    <name evidence="4" type="ORF">TCAP_04771</name>
</gene>
<feature type="compositionally biased region" description="Low complexity" evidence="2">
    <location>
        <begin position="488"/>
        <end position="499"/>
    </location>
</feature>
<dbReference type="GO" id="GO:0003723">
    <property type="term" value="F:RNA binding"/>
    <property type="evidence" value="ECO:0007669"/>
    <property type="project" value="UniProtKB-UniRule"/>
</dbReference>
<dbReference type="PROSITE" id="PS50102">
    <property type="entry name" value="RRM"/>
    <property type="match status" value="1"/>
</dbReference>
<evidence type="ECO:0000256" key="2">
    <source>
        <dbReference type="SAM" id="MobiDB-lite"/>
    </source>
</evidence>